<gene>
    <name evidence="1" type="ORF">DFO77_1378</name>
</gene>
<dbReference type="InterPro" id="IPR038636">
    <property type="entry name" value="Wzi_sf"/>
</dbReference>
<keyword evidence="2" id="KW-1185">Reference proteome</keyword>
<accession>A0A368UPF0</accession>
<evidence type="ECO:0000313" key="1">
    <source>
        <dbReference type="EMBL" id="RCW27476.1"/>
    </source>
</evidence>
<evidence type="ECO:0000313" key="2">
    <source>
        <dbReference type="Proteomes" id="UP000252733"/>
    </source>
</evidence>
<dbReference type="AlphaFoldDB" id="A0A368UPF0"/>
<proteinExistence type="predicted"/>
<dbReference type="EMBL" id="QPIZ01000037">
    <property type="protein sequence ID" value="RCW27476.1"/>
    <property type="molecule type" value="Genomic_DNA"/>
</dbReference>
<dbReference type="Gene3D" id="2.40.160.130">
    <property type="entry name" value="Capsule assembly protein Wzi"/>
    <property type="match status" value="1"/>
</dbReference>
<comment type="caution">
    <text evidence="1">The sequence shown here is derived from an EMBL/GenBank/DDBJ whole genome shotgun (WGS) entry which is preliminary data.</text>
</comment>
<organism evidence="1 2">
    <name type="scientific">Marinilabilia salmonicolor</name>
    <dbReference type="NCBI Taxonomy" id="989"/>
    <lineage>
        <taxon>Bacteria</taxon>
        <taxon>Pseudomonadati</taxon>
        <taxon>Bacteroidota</taxon>
        <taxon>Bacteroidia</taxon>
        <taxon>Marinilabiliales</taxon>
        <taxon>Marinilabiliaceae</taxon>
        <taxon>Marinilabilia</taxon>
    </lineage>
</organism>
<name>A0A368UPF0_9BACT</name>
<protein>
    <submittedName>
        <fullName evidence="1">Protein involved in gliding motility RemB</fullName>
    </submittedName>
</protein>
<reference evidence="1 2" key="1">
    <citation type="submission" date="2018-07" db="EMBL/GenBank/DDBJ databases">
        <title>Freshwater and sediment microbial communities from various areas in North America, analyzing microbe dynamics in response to fracking.</title>
        <authorList>
            <person name="Lamendella R."/>
        </authorList>
    </citation>
    <scope>NUCLEOTIDE SEQUENCE [LARGE SCALE GENOMIC DNA]</scope>
    <source>
        <strain evidence="1 2">160A</strain>
    </source>
</reference>
<dbReference type="Proteomes" id="UP000252733">
    <property type="component" value="Unassembled WGS sequence"/>
</dbReference>
<sequence length="537" mass="62366">MKLRAQIYFVTTILLFIAGQNLRAQVYNSWNNHALNPLERVLHMPGQNLHSSVGPVRLDEVAKYHNVDSLIRRGLKKPSHHQNIFGRFLSDDLLSWDEDDVWIRINPLFIFEIGKDNAAGENWFVNSRGAMIEGQLGKNVGFYVDLYENQATFPAYIDQFANDREVVPGQGKRKDFGDDGHDFAQSTGYISYNAGRYFNFQAGFGKHFIGDGHRSLFLSDAAYSYPYLKMTATFLKAKYMVMVSELKHFYRDATLGDTRYRSKYGAFHYLNWNIGNRWSVGLFESVVWAAKDTVGHRGLDPNYLVPLAMYRPMEYNLGSPDNMTMGINLKYIPWKNAALYGQFVLGEFKADEVFSGNKWWANKQGFLLGLKSYDFLGIKNLDFQTEYSQVRPYTYSHYQPITNYGHYNQELAHVLGANFRESITFLRYRIDRWHFELKNQIATKGLDYDDEVSYGGNIHRPNVTRPAEYGHTIGQGLKSDLTQTEFNVMFLINPRNNMNLQMGIRKRKMTNELETSDGTYFYMAFRTSLRNIYYDYF</sequence>